<proteinExistence type="predicted"/>
<name>A0A1X2IFF7_9FUNG</name>
<organism evidence="2 3">
    <name type="scientific">Absidia repens</name>
    <dbReference type="NCBI Taxonomy" id="90262"/>
    <lineage>
        <taxon>Eukaryota</taxon>
        <taxon>Fungi</taxon>
        <taxon>Fungi incertae sedis</taxon>
        <taxon>Mucoromycota</taxon>
        <taxon>Mucoromycotina</taxon>
        <taxon>Mucoromycetes</taxon>
        <taxon>Mucorales</taxon>
        <taxon>Cunninghamellaceae</taxon>
        <taxon>Absidia</taxon>
    </lineage>
</organism>
<feature type="transmembrane region" description="Helical" evidence="1">
    <location>
        <begin position="6"/>
        <end position="24"/>
    </location>
</feature>
<keyword evidence="1" id="KW-0472">Membrane</keyword>
<evidence type="ECO:0000313" key="3">
    <source>
        <dbReference type="Proteomes" id="UP000193560"/>
    </source>
</evidence>
<evidence type="ECO:0000256" key="1">
    <source>
        <dbReference type="SAM" id="Phobius"/>
    </source>
</evidence>
<reference evidence="2 3" key="1">
    <citation type="submission" date="2016-07" db="EMBL/GenBank/DDBJ databases">
        <title>Pervasive Adenine N6-methylation of Active Genes in Fungi.</title>
        <authorList>
            <consortium name="DOE Joint Genome Institute"/>
            <person name="Mondo S.J."/>
            <person name="Dannebaum R.O."/>
            <person name="Kuo R.C."/>
            <person name="Labutti K."/>
            <person name="Haridas S."/>
            <person name="Kuo A."/>
            <person name="Salamov A."/>
            <person name="Ahrendt S.R."/>
            <person name="Lipzen A."/>
            <person name="Sullivan W."/>
            <person name="Andreopoulos W.B."/>
            <person name="Clum A."/>
            <person name="Lindquist E."/>
            <person name="Daum C."/>
            <person name="Ramamoorthy G.K."/>
            <person name="Gryganskyi A."/>
            <person name="Culley D."/>
            <person name="Magnuson J.K."/>
            <person name="James T.Y."/>
            <person name="O'Malley M.A."/>
            <person name="Stajich J.E."/>
            <person name="Spatafora J.W."/>
            <person name="Visel A."/>
            <person name="Grigoriev I.V."/>
        </authorList>
    </citation>
    <scope>NUCLEOTIDE SEQUENCE [LARGE SCALE GENOMIC DNA]</scope>
    <source>
        <strain evidence="2 3">NRRL 1336</strain>
    </source>
</reference>
<gene>
    <name evidence="2" type="ORF">BCR42DRAFT_392615</name>
</gene>
<keyword evidence="3" id="KW-1185">Reference proteome</keyword>
<comment type="caution">
    <text evidence="2">The sequence shown here is derived from an EMBL/GenBank/DDBJ whole genome shotgun (WGS) entry which is preliminary data.</text>
</comment>
<protein>
    <submittedName>
        <fullName evidence="2">Uncharacterized protein</fullName>
    </submittedName>
</protein>
<sequence>MTTRTLISVLVLIRLMSICGKMLLLSNQSKTLLPDSVVLRYQLQFNTSATISVDMPSNLMDTFYLALHQHVQIQSGNAPTVRSAPFNASQPAMTHLPQLLSVLLVIVLGAFGFSLLM</sequence>
<accession>A0A1X2IFF7</accession>
<dbReference type="Proteomes" id="UP000193560">
    <property type="component" value="Unassembled WGS sequence"/>
</dbReference>
<evidence type="ECO:0000313" key="2">
    <source>
        <dbReference type="EMBL" id="ORZ15637.1"/>
    </source>
</evidence>
<keyword evidence="1" id="KW-1133">Transmembrane helix</keyword>
<dbReference type="EMBL" id="MCGE01000012">
    <property type="protein sequence ID" value="ORZ15637.1"/>
    <property type="molecule type" value="Genomic_DNA"/>
</dbReference>
<dbReference type="AlphaFoldDB" id="A0A1X2IFF7"/>
<keyword evidence="1" id="KW-0812">Transmembrane</keyword>
<feature type="transmembrane region" description="Helical" evidence="1">
    <location>
        <begin position="99"/>
        <end position="116"/>
    </location>
</feature>